<keyword evidence="3" id="KW-0489">Methyltransferase</keyword>
<evidence type="ECO:0000256" key="6">
    <source>
        <dbReference type="ARBA" id="ARBA00047942"/>
    </source>
</evidence>
<evidence type="ECO:0000313" key="7">
    <source>
        <dbReference type="EMBL" id="RIY36840.1"/>
    </source>
</evidence>
<evidence type="ECO:0000256" key="2">
    <source>
        <dbReference type="ARBA" id="ARBA00011900"/>
    </source>
</evidence>
<evidence type="ECO:0000256" key="4">
    <source>
        <dbReference type="ARBA" id="ARBA00022679"/>
    </source>
</evidence>
<dbReference type="Proteomes" id="UP000265964">
    <property type="component" value="Unassembled WGS sequence"/>
</dbReference>
<keyword evidence="8" id="KW-1185">Reference proteome</keyword>
<dbReference type="GO" id="GO:0009007">
    <property type="term" value="F:site-specific DNA-methyltransferase (adenine-specific) activity"/>
    <property type="evidence" value="ECO:0007669"/>
    <property type="project" value="UniProtKB-EC"/>
</dbReference>
<reference evidence="7 8" key="1">
    <citation type="submission" date="2017-08" db="EMBL/GenBank/DDBJ databases">
        <title>Reclassification of Bisgaard taxon 37 and 44.</title>
        <authorList>
            <person name="Christensen H."/>
        </authorList>
    </citation>
    <scope>NUCLEOTIDE SEQUENCE [LARGE SCALE GENOMIC DNA]</scope>
    <source>
        <strain evidence="7 8">EEAB3T1</strain>
    </source>
</reference>
<dbReference type="RefSeq" id="WP_119534348.1">
    <property type="nucleotide sequence ID" value="NZ_NRJF01000053.1"/>
</dbReference>
<evidence type="ECO:0000256" key="5">
    <source>
        <dbReference type="ARBA" id="ARBA00022691"/>
    </source>
</evidence>
<accession>A0A3A1YIH4</accession>
<dbReference type="InterPro" id="IPR029063">
    <property type="entry name" value="SAM-dependent_MTases_sf"/>
</dbReference>
<gene>
    <name evidence="7" type="ORF">CKF59_02175</name>
</gene>
<protein>
    <recommendedName>
        <fullName evidence="2">site-specific DNA-methyltransferase (adenine-specific)</fullName>
        <ecNumber evidence="2">2.1.1.72</ecNumber>
    </recommendedName>
</protein>
<comment type="similarity">
    <text evidence="1">Belongs to the N(4)/N(6)-methyltransferase family.</text>
</comment>
<dbReference type="AlphaFoldDB" id="A0A3A1YIH4"/>
<dbReference type="PRINTS" id="PR00505">
    <property type="entry name" value="D12N6MTFRASE"/>
</dbReference>
<evidence type="ECO:0000256" key="3">
    <source>
        <dbReference type="ARBA" id="ARBA00022603"/>
    </source>
</evidence>
<organism evidence="7 8">
    <name type="scientific">Psittacicella gerlachiana</name>
    <dbReference type="NCBI Taxonomy" id="2028574"/>
    <lineage>
        <taxon>Bacteria</taxon>
        <taxon>Pseudomonadati</taxon>
        <taxon>Pseudomonadota</taxon>
        <taxon>Gammaproteobacteria</taxon>
        <taxon>Pasteurellales</taxon>
        <taxon>Psittacicellaceae</taxon>
        <taxon>Psittacicella</taxon>
    </lineage>
</organism>
<comment type="caution">
    <text evidence="7">The sequence shown here is derived from an EMBL/GenBank/DDBJ whole genome shotgun (WGS) entry which is preliminary data.</text>
</comment>
<dbReference type="SUPFAM" id="SSF53335">
    <property type="entry name" value="S-adenosyl-L-methionine-dependent methyltransferases"/>
    <property type="match status" value="1"/>
</dbReference>
<dbReference type="InterPro" id="IPR012327">
    <property type="entry name" value="MeTrfase_D12"/>
</dbReference>
<dbReference type="OrthoDB" id="9805629at2"/>
<evidence type="ECO:0000313" key="8">
    <source>
        <dbReference type="Proteomes" id="UP000265964"/>
    </source>
</evidence>
<proteinExistence type="inferred from homology"/>
<dbReference type="GO" id="GO:0009307">
    <property type="term" value="P:DNA restriction-modification system"/>
    <property type="evidence" value="ECO:0007669"/>
    <property type="project" value="InterPro"/>
</dbReference>
<sequence length="122" mass="14544">MFEINNRRYLGSKFKLLSFIQEIVDKHCKNCQTFVDLFAGTGVVANKFNADYQIMVNDILMSNQYAYYTFFAQDQVDLTKLEQIIATYNNLLAKDLEHNYYSENFGDTYLKYRQYENCRIYT</sequence>
<evidence type="ECO:0000256" key="1">
    <source>
        <dbReference type="ARBA" id="ARBA00006594"/>
    </source>
</evidence>
<dbReference type="EMBL" id="NRJF01000053">
    <property type="protein sequence ID" value="RIY36840.1"/>
    <property type="molecule type" value="Genomic_DNA"/>
</dbReference>
<comment type="catalytic activity">
    <reaction evidence="6">
        <text>a 2'-deoxyadenosine in DNA + S-adenosyl-L-methionine = an N(6)-methyl-2'-deoxyadenosine in DNA + S-adenosyl-L-homocysteine + H(+)</text>
        <dbReference type="Rhea" id="RHEA:15197"/>
        <dbReference type="Rhea" id="RHEA-COMP:12418"/>
        <dbReference type="Rhea" id="RHEA-COMP:12419"/>
        <dbReference type="ChEBI" id="CHEBI:15378"/>
        <dbReference type="ChEBI" id="CHEBI:57856"/>
        <dbReference type="ChEBI" id="CHEBI:59789"/>
        <dbReference type="ChEBI" id="CHEBI:90615"/>
        <dbReference type="ChEBI" id="CHEBI:90616"/>
        <dbReference type="EC" id="2.1.1.72"/>
    </reaction>
</comment>
<keyword evidence="4" id="KW-0808">Transferase</keyword>
<dbReference type="Gene3D" id="3.40.50.150">
    <property type="entry name" value="Vaccinia Virus protein VP39"/>
    <property type="match status" value="1"/>
</dbReference>
<dbReference type="GO" id="GO:0032259">
    <property type="term" value="P:methylation"/>
    <property type="evidence" value="ECO:0007669"/>
    <property type="project" value="UniProtKB-KW"/>
</dbReference>
<dbReference type="EC" id="2.1.1.72" evidence="2"/>
<dbReference type="Pfam" id="PF02086">
    <property type="entry name" value="MethyltransfD12"/>
    <property type="match status" value="1"/>
</dbReference>
<name>A0A3A1YIH4_9GAMM</name>
<dbReference type="Gene3D" id="1.10.1020.10">
    <property type="entry name" value="Adenine-specific Methyltransferase, Domain 2"/>
    <property type="match status" value="1"/>
</dbReference>
<dbReference type="InterPro" id="IPR023095">
    <property type="entry name" value="Ade_MeTrfase_dom_2"/>
</dbReference>
<keyword evidence="5" id="KW-0949">S-adenosyl-L-methionine</keyword>